<dbReference type="OrthoDB" id="9810929at2"/>
<protein>
    <submittedName>
        <fullName evidence="2">Phosphoheptose isomerase</fullName>
    </submittedName>
</protein>
<dbReference type="InterPro" id="IPR001347">
    <property type="entry name" value="SIS_dom"/>
</dbReference>
<dbReference type="InterPro" id="IPR046348">
    <property type="entry name" value="SIS_dom_sf"/>
</dbReference>
<keyword evidence="3" id="KW-1185">Reference proteome</keyword>
<dbReference type="InterPro" id="IPR035461">
    <property type="entry name" value="GmhA/DiaA"/>
</dbReference>
<gene>
    <name evidence="2" type="ORF">A6A05_00350</name>
</gene>
<dbReference type="InterPro" id="IPR050099">
    <property type="entry name" value="SIS_GmhA/DiaA_subfam"/>
</dbReference>
<evidence type="ECO:0000313" key="2">
    <source>
        <dbReference type="EMBL" id="OAN55045.1"/>
    </source>
</evidence>
<comment type="caution">
    <text evidence="2">The sequence shown here is derived from an EMBL/GenBank/DDBJ whole genome shotgun (WGS) entry which is preliminary data.</text>
</comment>
<name>A0A178MYE2_9PROT</name>
<dbReference type="PROSITE" id="PS51464">
    <property type="entry name" value="SIS"/>
    <property type="match status" value="1"/>
</dbReference>
<feature type="domain" description="SIS" evidence="1">
    <location>
        <begin position="41"/>
        <end position="197"/>
    </location>
</feature>
<dbReference type="SUPFAM" id="SSF53697">
    <property type="entry name" value="SIS domain"/>
    <property type="match status" value="1"/>
</dbReference>
<dbReference type="Pfam" id="PF13580">
    <property type="entry name" value="SIS_2"/>
    <property type="match status" value="1"/>
</dbReference>
<dbReference type="RefSeq" id="WP_068498099.1">
    <property type="nucleotide sequence ID" value="NZ_LWQU01000104.1"/>
</dbReference>
<dbReference type="PANTHER" id="PTHR30390">
    <property type="entry name" value="SEDOHEPTULOSE 7-PHOSPHATE ISOMERASE / DNAA INITIATOR-ASSOCIATING FACTOR FOR REPLICATION INITIATION"/>
    <property type="match status" value="1"/>
</dbReference>
<reference evidence="2 3" key="1">
    <citation type="submission" date="2016-04" db="EMBL/GenBank/DDBJ databases">
        <title>Draft genome sequence of freshwater magnetotactic bacteria Magnetospirillum marisnigri SP-1 and Magnetospirillum moscoviense BB-1.</title>
        <authorList>
            <person name="Koziaeva V."/>
            <person name="Dziuba M.V."/>
            <person name="Ivanov T.M."/>
            <person name="Kuznetsov B."/>
            <person name="Grouzdev D.S."/>
        </authorList>
    </citation>
    <scope>NUCLEOTIDE SEQUENCE [LARGE SCALE GENOMIC DNA]</scope>
    <source>
        <strain evidence="2 3">BB-1</strain>
    </source>
</reference>
<dbReference type="STRING" id="1437059.A6A05_00350"/>
<accession>A0A178MYE2</accession>
<sequence>MTFPEQPFPSIAAFFDAYAVQIGGALASIPRDRLDGAQSLLGQALAADRAIYACGNGGSAAIANHLVCDHARGISADTGLRPRVHSLSATVEILTAIGNDQEYAEVFAAQLRLFARPGDVLITISSSGDSENIVRAVQWAKDNDMRTIALTGFNGGRSGRLADVNVHVSADNYGVIEDAHQSVMHALAQYIRQVRMPPELVAVRKF</sequence>
<dbReference type="Gene3D" id="3.40.50.10490">
    <property type="entry name" value="Glucose-6-phosphate isomerase like protein, domain 1"/>
    <property type="match status" value="1"/>
</dbReference>
<evidence type="ECO:0000313" key="3">
    <source>
        <dbReference type="Proteomes" id="UP000078543"/>
    </source>
</evidence>
<organism evidence="2 3">
    <name type="scientific">Magnetospirillum moscoviense</name>
    <dbReference type="NCBI Taxonomy" id="1437059"/>
    <lineage>
        <taxon>Bacteria</taxon>
        <taxon>Pseudomonadati</taxon>
        <taxon>Pseudomonadota</taxon>
        <taxon>Alphaproteobacteria</taxon>
        <taxon>Rhodospirillales</taxon>
        <taxon>Rhodospirillaceae</taxon>
        <taxon>Magnetospirillum</taxon>
    </lineage>
</organism>
<dbReference type="Proteomes" id="UP000078543">
    <property type="component" value="Unassembled WGS sequence"/>
</dbReference>
<dbReference type="AlphaFoldDB" id="A0A178MYE2"/>
<dbReference type="EMBL" id="LWQU01000104">
    <property type="protein sequence ID" value="OAN55045.1"/>
    <property type="molecule type" value="Genomic_DNA"/>
</dbReference>
<dbReference type="PANTHER" id="PTHR30390:SF8">
    <property type="entry name" value="SUGAR ISOMERASE (SIS)"/>
    <property type="match status" value="1"/>
</dbReference>
<keyword evidence="2" id="KW-0413">Isomerase</keyword>
<proteinExistence type="predicted"/>
<dbReference type="CDD" id="cd05006">
    <property type="entry name" value="SIS_GmhA"/>
    <property type="match status" value="1"/>
</dbReference>
<evidence type="ECO:0000259" key="1">
    <source>
        <dbReference type="PROSITE" id="PS51464"/>
    </source>
</evidence>
<dbReference type="GO" id="GO:0097367">
    <property type="term" value="F:carbohydrate derivative binding"/>
    <property type="evidence" value="ECO:0007669"/>
    <property type="project" value="InterPro"/>
</dbReference>
<dbReference type="GO" id="GO:0016853">
    <property type="term" value="F:isomerase activity"/>
    <property type="evidence" value="ECO:0007669"/>
    <property type="project" value="UniProtKB-KW"/>
</dbReference>
<dbReference type="GO" id="GO:1901135">
    <property type="term" value="P:carbohydrate derivative metabolic process"/>
    <property type="evidence" value="ECO:0007669"/>
    <property type="project" value="InterPro"/>
</dbReference>